<proteinExistence type="predicted"/>
<feature type="transmembrane region" description="Helical" evidence="1">
    <location>
        <begin position="7"/>
        <end position="26"/>
    </location>
</feature>
<feature type="transmembrane region" description="Helical" evidence="1">
    <location>
        <begin position="32"/>
        <end position="50"/>
    </location>
</feature>
<keyword evidence="1" id="KW-0812">Transmembrane</keyword>
<keyword evidence="1" id="KW-0472">Membrane</keyword>
<evidence type="ECO:0000313" key="2">
    <source>
        <dbReference type="EMBL" id="AOS45545.1"/>
    </source>
</evidence>
<dbReference type="Proteomes" id="UP000095228">
    <property type="component" value="Chromosome"/>
</dbReference>
<reference evidence="2 3" key="1">
    <citation type="submission" date="2016-06" db="EMBL/GenBank/DDBJ databases">
        <title>Three novel species with peptidoglycan cell walls form the new genus Lacunisphaera gen. nov. in the family Opitutaceae of the verrucomicrobial subdivision 4.</title>
        <authorList>
            <person name="Rast P."/>
            <person name="Gloeckner I."/>
            <person name="Jogler M."/>
            <person name="Boedeker C."/>
            <person name="Jeske O."/>
            <person name="Wiegand S."/>
            <person name="Reinhardt R."/>
            <person name="Schumann P."/>
            <person name="Rohde M."/>
            <person name="Spring S."/>
            <person name="Gloeckner F.O."/>
            <person name="Jogler C."/>
        </authorList>
    </citation>
    <scope>NUCLEOTIDE SEQUENCE [LARGE SCALE GENOMIC DNA]</scope>
    <source>
        <strain evidence="2 3">IG16b</strain>
    </source>
</reference>
<gene>
    <name evidence="2" type="ORF">Verru16b_02626</name>
</gene>
<evidence type="ECO:0000313" key="3">
    <source>
        <dbReference type="Proteomes" id="UP000095228"/>
    </source>
</evidence>
<keyword evidence="1" id="KW-1133">Transmembrane helix</keyword>
<dbReference type="KEGG" id="obg:Verru16b_02626"/>
<dbReference type="RefSeq" id="WP_069962681.1">
    <property type="nucleotide sequence ID" value="NZ_CP016094.1"/>
</dbReference>
<name>A0A1D8AXB9_9BACT</name>
<dbReference type="STRING" id="1838286.Verru16b_02626"/>
<organism evidence="2 3">
    <name type="scientific">Lacunisphaera limnophila</name>
    <dbReference type="NCBI Taxonomy" id="1838286"/>
    <lineage>
        <taxon>Bacteria</taxon>
        <taxon>Pseudomonadati</taxon>
        <taxon>Verrucomicrobiota</taxon>
        <taxon>Opitutia</taxon>
        <taxon>Opitutales</taxon>
        <taxon>Opitutaceae</taxon>
        <taxon>Lacunisphaera</taxon>
    </lineage>
</organism>
<protein>
    <submittedName>
        <fullName evidence="2">Uncharacterized protein</fullName>
    </submittedName>
</protein>
<accession>A0A1D8AXB9</accession>
<sequence>MKTIASILSRFVAAGTAAVALLTLTGLVPADLGIATLATLGLAAIALLDYSRPVASLTVPAQILRPTLPSAVKAPAARLTRRAA</sequence>
<keyword evidence="3" id="KW-1185">Reference proteome</keyword>
<dbReference type="EMBL" id="CP016094">
    <property type="protein sequence ID" value="AOS45545.1"/>
    <property type="molecule type" value="Genomic_DNA"/>
</dbReference>
<dbReference type="AlphaFoldDB" id="A0A1D8AXB9"/>
<evidence type="ECO:0000256" key="1">
    <source>
        <dbReference type="SAM" id="Phobius"/>
    </source>
</evidence>